<keyword evidence="3" id="KW-0378">Hydrolase</keyword>
<dbReference type="PANTHER" id="PTHR22835:SF659">
    <property type="entry name" value="GDSL LIPASE_ACYLHYDROLASE, PUTATIVE (AFU_ORTHOLOGUE AFUA_2G00510)-RELATED"/>
    <property type="match status" value="1"/>
</dbReference>
<sequence length="384" mass="42124">MMMQAATFLCLSWLMMTAMTATASCYPAIFVFGDSLSDTGNSRITDIFGSKRVSQLPYGETFPGFPFDRFSDGRLIVDFLATFTGLPLLNPSQSNHADFSHGVNYAVAGATALDAVVLRRQGVFIRSDNRALNVQVTRHLRLKAAALGGGRNSSMASPLRLPNSRAFTEGLYVIGISGNDYLNALQRRKMYPPSVVSAHILPQIIAAIRNATEVLYANGARHFLLFNLPPVGCAPVLLATMRMPARDKYGCLQDVNSLSYDHNVQLLATVEGLRSTYPDAYFVLADYYGAFVHLLQNKAAYGITNTLDACCGGGVFFPYRFNLLLFCSNRSTVKLTTLCSDPNAFISWDGIHFTDRFNCYAFNLTIASGTFLNPSNAFTHCAQH</sequence>
<keyword evidence="6" id="KW-1185">Reference proteome</keyword>
<proteinExistence type="inferred from homology"/>
<dbReference type="Gene3D" id="3.40.50.1110">
    <property type="entry name" value="SGNH hydrolase"/>
    <property type="match status" value="1"/>
</dbReference>
<dbReference type="Proteomes" id="UP000825935">
    <property type="component" value="Chromosome 13"/>
</dbReference>
<keyword evidence="2 4" id="KW-0732">Signal</keyword>
<evidence type="ECO:0008006" key="7">
    <source>
        <dbReference type="Google" id="ProtNLM"/>
    </source>
</evidence>
<dbReference type="InterPro" id="IPR008265">
    <property type="entry name" value="Lipase_GDSL_AS"/>
</dbReference>
<evidence type="ECO:0000256" key="3">
    <source>
        <dbReference type="ARBA" id="ARBA00022801"/>
    </source>
</evidence>
<organism evidence="5 6">
    <name type="scientific">Ceratopteris richardii</name>
    <name type="common">Triangle waterfern</name>
    <dbReference type="NCBI Taxonomy" id="49495"/>
    <lineage>
        <taxon>Eukaryota</taxon>
        <taxon>Viridiplantae</taxon>
        <taxon>Streptophyta</taxon>
        <taxon>Embryophyta</taxon>
        <taxon>Tracheophyta</taxon>
        <taxon>Polypodiopsida</taxon>
        <taxon>Polypodiidae</taxon>
        <taxon>Polypodiales</taxon>
        <taxon>Pteridineae</taxon>
        <taxon>Pteridaceae</taxon>
        <taxon>Parkerioideae</taxon>
        <taxon>Ceratopteris</taxon>
    </lineage>
</organism>
<evidence type="ECO:0000256" key="2">
    <source>
        <dbReference type="ARBA" id="ARBA00022729"/>
    </source>
</evidence>
<dbReference type="InterPro" id="IPR001087">
    <property type="entry name" value="GDSL"/>
</dbReference>
<dbReference type="EMBL" id="CM035418">
    <property type="protein sequence ID" value="KAH7420405.1"/>
    <property type="molecule type" value="Genomic_DNA"/>
</dbReference>
<dbReference type="AlphaFoldDB" id="A0A8T2TG65"/>
<dbReference type="InterPro" id="IPR035669">
    <property type="entry name" value="SGNH_plant_lipase-like"/>
</dbReference>
<protein>
    <recommendedName>
        <fullName evidence="7">GDSL esterase/lipase</fullName>
    </recommendedName>
</protein>
<dbReference type="Pfam" id="PF00657">
    <property type="entry name" value="Lipase_GDSL"/>
    <property type="match status" value="1"/>
</dbReference>
<evidence type="ECO:0000313" key="6">
    <source>
        <dbReference type="Proteomes" id="UP000825935"/>
    </source>
</evidence>
<accession>A0A8T2TG65</accession>
<feature type="chain" id="PRO_5035910410" description="GDSL esterase/lipase" evidence="4">
    <location>
        <begin position="24"/>
        <end position="384"/>
    </location>
</feature>
<gene>
    <name evidence="5" type="ORF">KP509_13G006400</name>
</gene>
<evidence type="ECO:0000256" key="1">
    <source>
        <dbReference type="ARBA" id="ARBA00008668"/>
    </source>
</evidence>
<evidence type="ECO:0000256" key="4">
    <source>
        <dbReference type="SAM" id="SignalP"/>
    </source>
</evidence>
<feature type="signal peptide" evidence="4">
    <location>
        <begin position="1"/>
        <end position="23"/>
    </location>
</feature>
<dbReference type="GO" id="GO:0016298">
    <property type="term" value="F:lipase activity"/>
    <property type="evidence" value="ECO:0007669"/>
    <property type="project" value="InterPro"/>
</dbReference>
<comment type="caution">
    <text evidence="5">The sequence shown here is derived from an EMBL/GenBank/DDBJ whole genome shotgun (WGS) entry which is preliminary data.</text>
</comment>
<dbReference type="PANTHER" id="PTHR22835">
    <property type="entry name" value="ZINC FINGER FYVE DOMAIN CONTAINING PROTEIN"/>
    <property type="match status" value="1"/>
</dbReference>
<dbReference type="CDD" id="cd01837">
    <property type="entry name" value="SGNH_plant_lipase_like"/>
    <property type="match status" value="1"/>
</dbReference>
<name>A0A8T2TG65_CERRI</name>
<reference evidence="5" key="1">
    <citation type="submission" date="2021-08" db="EMBL/GenBank/DDBJ databases">
        <title>WGS assembly of Ceratopteris richardii.</title>
        <authorList>
            <person name="Marchant D.B."/>
            <person name="Chen G."/>
            <person name="Jenkins J."/>
            <person name="Shu S."/>
            <person name="Leebens-Mack J."/>
            <person name="Grimwood J."/>
            <person name="Schmutz J."/>
            <person name="Soltis P."/>
            <person name="Soltis D."/>
            <person name="Chen Z.-H."/>
        </authorList>
    </citation>
    <scope>NUCLEOTIDE SEQUENCE</scope>
    <source>
        <strain evidence="5">Whitten #5841</strain>
        <tissue evidence="5">Leaf</tissue>
    </source>
</reference>
<dbReference type="InterPro" id="IPR036514">
    <property type="entry name" value="SGNH_hydro_sf"/>
</dbReference>
<comment type="similarity">
    <text evidence="1">Belongs to the 'GDSL' lipolytic enzyme family.</text>
</comment>
<dbReference type="OrthoDB" id="1600564at2759"/>
<dbReference type="GO" id="GO:0006629">
    <property type="term" value="P:lipid metabolic process"/>
    <property type="evidence" value="ECO:0007669"/>
    <property type="project" value="InterPro"/>
</dbReference>
<dbReference type="PROSITE" id="PS01098">
    <property type="entry name" value="LIPASE_GDSL_SER"/>
    <property type="match status" value="1"/>
</dbReference>
<dbReference type="OMA" id="CEYPSAN"/>
<evidence type="ECO:0000313" key="5">
    <source>
        <dbReference type="EMBL" id="KAH7420405.1"/>
    </source>
</evidence>
<dbReference type="SUPFAM" id="SSF52266">
    <property type="entry name" value="SGNH hydrolase"/>
    <property type="match status" value="1"/>
</dbReference>